<reference evidence="3" key="1">
    <citation type="journal article" date="2023" name="Commun. Biol.">
        <title>Genome analysis of Parmales, the sister group of diatoms, reveals the evolutionary specialization of diatoms from phago-mixotrophs to photoautotrophs.</title>
        <authorList>
            <person name="Ban H."/>
            <person name="Sato S."/>
            <person name="Yoshikawa S."/>
            <person name="Yamada K."/>
            <person name="Nakamura Y."/>
            <person name="Ichinomiya M."/>
            <person name="Sato N."/>
            <person name="Blanc-Mathieu R."/>
            <person name="Endo H."/>
            <person name="Kuwata A."/>
            <person name="Ogata H."/>
        </authorList>
    </citation>
    <scope>NUCLEOTIDE SEQUENCE [LARGE SCALE GENOMIC DNA]</scope>
    <source>
        <strain evidence="3">NIES 3699</strain>
    </source>
</reference>
<gene>
    <name evidence="2" type="ORF">TrVE_jg10255</name>
</gene>
<dbReference type="Proteomes" id="UP001165160">
    <property type="component" value="Unassembled WGS sequence"/>
</dbReference>
<comment type="caution">
    <text evidence="2">The sequence shown here is derived from an EMBL/GenBank/DDBJ whole genome shotgun (WGS) entry which is preliminary data.</text>
</comment>
<organism evidence="2 3">
    <name type="scientific">Triparma verrucosa</name>
    <dbReference type="NCBI Taxonomy" id="1606542"/>
    <lineage>
        <taxon>Eukaryota</taxon>
        <taxon>Sar</taxon>
        <taxon>Stramenopiles</taxon>
        <taxon>Ochrophyta</taxon>
        <taxon>Bolidophyceae</taxon>
        <taxon>Parmales</taxon>
        <taxon>Triparmaceae</taxon>
        <taxon>Triparma</taxon>
    </lineage>
</organism>
<keyword evidence="3" id="KW-1185">Reference proteome</keyword>
<feature type="transmembrane region" description="Helical" evidence="1">
    <location>
        <begin position="162"/>
        <end position="182"/>
    </location>
</feature>
<dbReference type="AlphaFoldDB" id="A0A9W7F130"/>
<protein>
    <submittedName>
        <fullName evidence="2">Uncharacterized protein</fullName>
    </submittedName>
</protein>
<sequence length="474" mass="53422">MLTLLLHASTTYIQYRFAPVNWYCKRRVALALIGLGPVDHAYNLWVGIEPPPYSPLATSAFYTLIRAESVVILSIPSALIQAYTLLCLTSCAEVEGQPASASPCSINVLSLATSCIGASIIITQENFDFIPKKYVSAFKDPYYSWPSEKGTPRRLKQMLGMVLFNVCYFSQYAFAMCLAILVFGFPRVVNLLCLEFGTVCVYLAYKRELLGTSLQIINASNKLIPFPFYLHFYFLTSSLPMLMAGAPMELGPEAFTSLIVWRILTNGVLTVSCLPSLGYLDLPTGLSLYALSMCGLVAGLVTFMMNCRDGFDTSLFWKPRRGKDHLKTIWVSDDIWAKDCATKDEERRSILEVVHPLYLPFDELRDWICDDLVRKYADPMVERPQWLETSKKESFIGRLVEVYEWKKHEPDINAINEALGNIFAGGKKKTYLANSNVKEMKEMKKMKKKSIKTARRSRGGTGPLSLWPQPPGIF</sequence>
<proteinExistence type="predicted"/>
<feature type="transmembrane region" description="Helical" evidence="1">
    <location>
        <begin position="226"/>
        <end position="246"/>
    </location>
</feature>
<keyword evidence="1" id="KW-0812">Transmembrane</keyword>
<name>A0A9W7F130_9STRA</name>
<feature type="transmembrane region" description="Helical" evidence="1">
    <location>
        <begin position="258"/>
        <end position="279"/>
    </location>
</feature>
<evidence type="ECO:0000313" key="3">
    <source>
        <dbReference type="Proteomes" id="UP001165160"/>
    </source>
</evidence>
<accession>A0A9W7F130</accession>
<keyword evidence="1" id="KW-1133">Transmembrane helix</keyword>
<evidence type="ECO:0000313" key="2">
    <source>
        <dbReference type="EMBL" id="GMH99183.1"/>
    </source>
</evidence>
<dbReference type="EMBL" id="BRXX01000231">
    <property type="protein sequence ID" value="GMH99183.1"/>
    <property type="molecule type" value="Genomic_DNA"/>
</dbReference>
<feature type="transmembrane region" description="Helical" evidence="1">
    <location>
        <begin position="286"/>
        <end position="305"/>
    </location>
</feature>
<feature type="transmembrane region" description="Helical" evidence="1">
    <location>
        <begin position="188"/>
        <end position="205"/>
    </location>
</feature>
<evidence type="ECO:0000256" key="1">
    <source>
        <dbReference type="SAM" id="Phobius"/>
    </source>
</evidence>
<keyword evidence="1" id="KW-0472">Membrane</keyword>